<feature type="compositionally biased region" description="Basic residues" evidence="1">
    <location>
        <begin position="73"/>
        <end position="85"/>
    </location>
</feature>
<accession>A0A2Z7BYZ1</accession>
<dbReference type="AlphaFoldDB" id="A0A2Z7BYZ1"/>
<gene>
    <name evidence="2" type="ORF">F511_12448</name>
</gene>
<dbReference type="Proteomes" id="UP000250235">
    <property type="component" value="Unassembled WGS sequence"/>
</dbReference>
<feature type="region of interest" description="Disordered" evidence="1">
    <location>
        <begin position="67"/>
        <end position="111"/>
    </location>
</feature>
<evidence type="ECO:0000313" key="2">
    <source>
        <dbReference type="EMBL" id="KZV37430.1"/>
    </source>
</evidence>
<evidence type="ECO:0000256" key="1">
    <source>
        <dbReference type="SAM" id="MobiDB-lite"/>
    </source>
</evidence>
<reference evidence="2 3" key="1">
    <citation type="journal article" date="2015" name="Proc. Natl. Acad. Sci. U.S.A.">
        <title>The resurrection genome of Boea hygrometrica: A blueprint for survival of dehydration.</title>
        <authorList>
            <person name="Xiao L."/>
            <person name="Yang G."/>
            <person name="Zhang L."/>
            <person name="Yang X."/>
            <person name="Zhao S."/>
            <person name="Ji Z."/>
            <person name="Zhou Q."/>
            <person name="Hu M."/>
            <person name="Wang Y."/>
            <person name="Chen M."/>
            <person name="Xu Y."/>
            <person name="Jin H."/>
            <person name="Xiao X."/>
            <person name="Hu G."/>
            <person name="Bao F."/>
            <person name="Hu Y."/>
            <person name="Wan P."/>
            <person name="Li L."/>
            <person name="Deng X."/>
            <person name="Kuang T."/>
            <person name="Xiang C."/>
            <person name="Zhu J.K."/>
            <person name="Oliver M.J."/>
            <person name="He Y."/>
        </authorList>
    </citation>
    <scope>NUCLEOTIDE SEQUENCE [LARGE SCALE GENOMIC DNA]</scope>
    <source>
        <strain evidence="3">cv. XS01</strain>
    </source>
</reference>
<evidence type="ECO:0000313" key="3">
    <source>
        <dbReference type="Proteomes" id="UP000250235"/>
    </source>
</evidence>
<dbReference type="EMBL" id="KV003133">
    <property type="protein sequence ID" value="KZV37430.1"/>
    <property type="molecule type" value="Genomic_DNA"/>
</dbReference>
<keyword evidence="3" id="KW-1185">Reference proteome</keyword>
<sequence length="111" mass="12319">MEHLMRGYDEDMEERRLAPTNFTRKLELQRLVVVILLIRSTTGIMTPSSVCTRKRDEFITDGISSSRWSKQVQPRRQRTAARGGRRAATQGYHGYSVGRGVDPAGGAPGGG</sequence>
<organism evidence="2 3">
    <name type="scientific">Dorcoceras hygrometricum</name>
    <dbReference type="NCBI Taxonomy" id="472368"/>
    <lineage>
        <taxon>Eukaryota</taxon>
        <taxon>Viridiplantae</taxon>
        <taxon>Streptophyta</taxon>
        <taxon>Embryophyta</taxon>
        <taxon>Tracheophyta</taxon>
        <taxon>Spermatophyta</taxon>
        <taxon>Magnoliopsida</taxon>
        <taxon>eudicotyledons</taxon>
        <taxon>Gunneridae</taxon>
        <taxon>Pentapetalae</taxon>
        <taxon>asterids</taxon>
        <taxon>lamiids</taxon>
        <taxon>Lamiales</taxon>
        <taxon>Gesneriaceae</taxon>
        <taxon>Didymocarpoideae</taxon>
        <taxon>Trichosporeae</taxon>
        <taxon>Loxocarpinae</taxon>
        <taxon>Dorcoceras</taxon>
    </lineage>
</organism>
<protein>
    <submittedName>
        <fullName evidence="2">Uncharacterized protein</fullName>
    </submittedName>
</protein>
<proteinExistence type="predicted"/>
<name>A0A2Z7BYZ1_9LAMI</name>